<reference evidence="3" key="1">
    <citation type="journal article" date="2014" name="Science">
        <title>Ancient hybridizations among the ancestral genomes of bread wheat.</title>
        <authorList>
            <consortium name="International Wheat Genome Sequencing Consortium,"/>
            <person name="Marcussen T."/>
            <person name="Sandve S.R."/>
            <person name="Heier L."/>
            <person name="Spannagl M."/>
            <person name="Pfeifer M."/>
            <person name="Jakobsen K.S."/>
            <person name="Wulff B.B."/>
            <person name="Steuernagel B."/>
            <person name="Mayer K.F."/>
            <person name="Olsen O.A."/>
        </authorList>
    </citation>
    <scope>NUCLEOTIDE SEQUENCE [LARGE SCALE GENOMIC DNA]</scope>
    <source>
        <strain evidence="3">cv. AL8/78</strain>
    </source>
</reference>
<evidence type="ECO:0000313" key="2">
    <source>
        <dbReference type="EnsemblPlants" id="AET3Gv20540100.7"/>
    </source>
</evidence>
<organism evidence="2 3">
    <name type="scientific">Aegilops tauschii subsp. strangulata</name>
    <name type="common">Goatgrass</name>
    <dbReference type="NCBI Taxonomy" id="200361"/>
    <lineage>
        <taxon>Eukaryota</taxon>
        <taxon>Viridiplantae</taxon>
        <taxon>Streptophyta</taxon>
        <taxon>Embryophyta</taxon>
        <taxon>Tracheophyta</taxon>
        <taxon>Spermatophyta</taxon>
        <taxon>Magnoliopsida</taxon>
        <taxon>Liliopsida</taxon>
        <taxon>Poales</taxon>
        <taxon>Poaceae</taxon>
        <taxon>BOP clade</taxon>
        <taxon>Pooideae</taxon>
        <taxon>Triticodae</taxon>
        <taxon>Triticeae</taxon>
        <taxon>Triticinae</taxon>
        <taxon>Aegilops</taxon>
    </lineage>
</organism>
<reference evidence="3" key="2">
    <citation type="journal article" date="2017" name="Nat. Plants">
        <title>The Aegilops tauschii genome reveals multiple impacts of transposons.</title>
        <authorList>
            <person name="Zhao G."/>
            <person name="Zou C."/>
            <person name="Li K."/>
            <person name="Wang K."/>
            <person name="Li T."/>
            <person name="Gao L."/>
            <person name="Zhang X."/>
            <person name="Wang H."/>
            <person name="Yang Z."/>
            <person name="Liu X."/>
            <person name="Jiang W."/>
            <person name="Mao L."/>
            <person name="Kong X."/>
            <person name="Jiao Y."/>
            <person name="Jia J."/>
        </authorList>
    </citation>
    <scope>NUCLEOTIDE SEQUENCE [LARGE SCALE GENOMIC DNA]</scope>
    <source>
        <strain evidence="3">cv. AL8/78</strain>
    </source>
</reference>
<proteinExistence type="predicted"/>
<reference evidence="2" key="4">
    <citation type="submission" date="2019-03" db="UniProtKB">
        <authorList>
            <consortium name="EnsemblPlants"/>
        </authorList>
    </citation>
    <scope>IDENTIFICATION</scope>
</reference>
<reference evidence="2" key="5">
    <citation type="journal article" date="2021" name="G3 (Bethesda)">
        <title>Aegilops tauschii genome assembly Aet v5.0 features greater sequence contiguity and improved annotation.</title>
        <authorList>
            <person name="Wang L."/>
            <person name="Zhu T."/>
            <person name="Rodriguez J.C."/>
            <person name="Deal K.R."/>
            <person name="Dubcovsky J."/>
            <person name="McGuire P.E."/>
            <person name="Lux T."/>
            <person name="Spannagl M."/>
            <person name="Mayer K.F.X."/>
            <person name="Baldrich P."/>
            <person name="Meyers B.C."/>
            <person name="Huo N."/>
            <person name="Gu Y.Q."/>
            <person name="Zhou H."/>
            <person name="Devos K.M."/>
            <person name="Bennetzen J.L."/>
            <person name="Unver T."/>
            <person name="Budak H."/>
            <person name="Gulick P.J."/>
            <person name="Galiba G."/>
            <person name="Kalapos B."/>
            <person name="Nelson D.R."/>
            <person name="Li P."/>
            <person name="You F.M."/>
            <person name="Luo M.C."/>
            <person name="Dvorak J."/>
        </authorList>
    </citation>
    <scope>NUCLEOTIDE SEQUENCE [LARGE SCALE GENOMIC DNA]</scope>
    <source>
        <strain evidence="2">cv. AL8/78</strain>
    </source>
</reference>
<sequence length="45" mass="4878">MYPFGAPAVKCSLCLFVTEIGKKNSTNCLCMHLCASSFNKHATIP</sequence>
<evidence type="ECO:0000259" key="1">
    <source>
        <dbReference type="Pfam" id="PF06943"/>
    </source>
</evidence>
<protein>
    <recommendedName>
        <fullName evidence="1">Zinc finger LSD1-type domain-containing protein</fullName>
    </recommendedName>
</protein>
<accession>A0A453F1J4</accession>
<dbReference type="EnsemblPlants" id="AET3Gv20540100.7">
    <property type="protein sequence ID" value="AET3Gv20540100.7"/>
    <property type="gene ID" value="AET3Gv20540100"/>
</dbReference>
<keyword evidence="3" id="KW-1185">Reference proteome</keyword>
<feature type="domain" description="Zinc finger LSD1-type" evidence="1">
    <location>
        <begin position="1"/>
        <end position="17"/>
    </location>
</feature>
<dbReference type="AlphaFoldDB" id="A0A453F1J4"/>
<name>A0A453F1J4_AEGTS</name>
<dbReference type="Pfam" id="PF06943">
    <property type="entry name" value="zf-LSD1"/>
    <property type="match status" value="1"/>
</dbReference>
<dbReference type="Gramene" id="AET3Gv20540100.7">
    <property type="protein sequence ID" value="AET3Gv20540100.7"/>
    <property type="gene ID" value="AET3Gv20540100"/>
</dbReference>
<dbReference type="NCBIfam" id="TIGR01053">
    <property type="entry name" value="LSD1"/>
    <property type="match status" value="1"/>
</dbReference>
<evidence type="ECO:0000313" key="3">
    <source>
        <dbReference type="Proteomes" id="UP000015105"/>
    </source>
</evidence>
<reference evidence="2" key="3">
    <citation type="journal article" date="2017" name="Nature">
        <title>Genome sequence of the progenitor of the wheat D genome Aegilops tauschii.</title>
        <authorList>
            <person name="Luo M.C."/>
            <person name="Gu Y.Q."/>
            <person name="Puiu D."/>
            <person name="Wang H."/>
            <person name="Twardziok S.O."/>
            <person name="Deal K.R."/>
            <person name="Huo N."/>
            <person name="Zhu T."/>
            <person name="Wang L."/>
            <person name="Wang Y."/>
            <person name="McGuire P.E."/>
            <person name="Liu S."/>
            <person name="Long H."/>
            <person name="Ramasamy R.K."/>
            <person name="Rodriguez J.C."/>
            <person name="Van S.L."/>
            <person name="Yuan L."/>
            <person name="Wang Z."/>
            <person name="Xia Z."/>
            <person name="Xiao L."/>
            <person name="Anderson O.D."/>
            <person name="Ouyang S."/>
            <person name="Liang Y."/>
            <person name="Zimin A.V."/>
            <person name="Pertea G."/>
            <person name="Qi P."/>
            <person name="Bennetzen J.L."/>
            <person name="Dai X."/>
            <person name="Dawson M.W."/>
            <person name="Muller H.G."/>
            <person name="Kugler K."/>
            <person name="Rivarola-Duarte L."/>
            <person name="Spannagl M."/>
            <person name="Mayer K.F.X."/>
            <person name="Lu F.H."/>
            <person name="Bevan M.W."/>
            <person name="Leroy P."/>
            <person name="Li P."/>
            <person name="You F.M."/>
            <person name="Sun Q."/>
            <person name="Liu Z."/>
            <person name="Lyons E."/>
            <person name="Wicker T."/>
            <person name="Salzberg S.L."/>
            <person name="Devos K.M."/>
            <person name="Dvorak J."/>
        </authorList>
    </citation>
    <scope>NUCLEOTIDE SEQUENCE [LARGE SCALE GENOMIC DNA]</scope>
    <source>
        <strain evidence="2">cv. AL8/78</strain>
    </source>
</reference>
<dbReference type="Proteomes" id="UP000015105">
    <property type="component" value="Chromosome 3D"/>
</dbReference>
<dbReference type="InterPro" id="IPR005735">
    <property type="entry name" value="Znf_LSD1"/>
</dbReference>